<name>A0A1G7UP46_9FLAO</name>
<evidence type="ECO:0000259" key="3">
    <source>
        <dbReference type="PROSITE" id="PS50977"/>
    </source>
</evidence>
<evidence type="ECO:0000313" key="5">
    <source>
        <dbReference type="Proteomes" id="UP000199296"/>
    </source>
</evidence>
<evidence type="ECO:0000256" key="2">
    <source>
        <dbReference type="PROSITE-ProRule" id="PRU00335"/>
    </source>
</evidence>
<dbReference type="GO" id="GO:0003677">
    <property type="term" value="F:DNA binding"/>
    <property type="evidence" value="ECO:0007669"/>
    <property type="project" value="UniProtKB-UniRule"/>
</dbReference>
<dbReference type="PROSITE" id="PS50977">
    <property type="entry name" value="HTH_TETR_2"/>
    <property type="match status" value="1"/>
</dbReference>
<feature type="domain" description="HTH tetR-type" evidence="3">
    <location>
        <begin position="24"/>
        <end position="84"/>
    </location>
</feature>
<protein>
    <submittedName>
        <fullName evidence="4">Transcriptional regulator, TetR family</fullName>
    </submittedName>
</protein>
<dbReference type="EMBL" id="FNCW01000002">
    <property type="protein sequence ID" value="SDG49257.1"/>
    <property type="molecule type" value="Genomic_DNA"/>
</dbReference>
<keyword evidence="5" id="KW-1185">Reference proteome</keyword>
<dbReference type="Pfam" id="PF00440">
    <property type="entry name" value="TetR_N"/>
    <property type="match status" value="1"/>
</dbReference>
<dbReference type="InterPro" id="IPR001647">
    <property type="entry name" value="HTH_TetR"/>
</dbReference>
<dbReference type="Gene3D" id="1.10.10.60">
    <property type="entry name" value="Homeodomain-like"/>
    <property type="match status" value="1"/>
</dbReference>
<sequence length="224" mass="25919">MHNLLSSLRIDINSSLYLKDPESSSLGINIVKSSIDLIDLYGIEEFNFKKLAKAIGSTESSIYRYFENKHRLLLYISSLYWGIVEFQTVVQTNNMPDGMEKLMKAVETLFSTPQTKCTSFEIEGQKLRHILNSEFVKAYHHKLVDEENEAGYFSIYKRLASRLSEMIVGVNPRYMYSNSLASLIMEGSLNQYFLSEHFHNLTDCHSKDNLYEFYKDLLTKTLTS</sequence>
<dbReference type="PRINTS" id="PR00455">
    <property type="entry name" value="HTHTETR"/>
</dbReference>
<dbReference type="Proteomes" id="UP000199296">
    <property type="component" value="Unassembled WGS sequence"/>
</dbReference>
<gene>
    <name evidence="4" type="ORF">SAMN04488027_102196</name>
</gene>
<dbReference type="InterPro" id="IPR009057">
    <property type="entry name" value="Homeodomain-like_sf"/>
</dbReference>
<dbReference type="RefSeq" id="WP_093365250.1">
    <property type="nucleotide sequence ID" value="NZ_FNCW01000002.1"/>
</dbReference>
<proteinExistence type="predicted"/>
<accession>A0A1G7UP46</accession>
<dbReference type="SUPFAM" id="SSF46689">
    <property type="entry name" value="Homeodomain-like"/>
    <property type="match status" value="1"/>
</dbReference>
<dbReference type="OrthoDB" id="649282at2"/>
<organism evidence="4 5">
    <name type="scientific">Psychroflexus sediminis</name>
    <dbReference type="NCBI Taxonomy" id="470826"/>
    <lineage>
        <taxon>Bacteria</taxon>
        <taxon>Pseudomonadati</taxon>
        <taxon>Bacteroidota</taxon>
        <taxon>Flavobacteriia</taxon>
        <taxon>Flavobacteriales</taxon>
        <taxon>Flavobacteriaceae</taxon>
        <taxon>Psychroflexus</taxon>
    </lineage>
</organism>
<dbReference type="AlphaFoldDB" id="A0A1G7UP46"/>
<dbReference type="STRING" id="470826.SAMN04488027_102196"/>
<feature type="DNA-binding region" description="H-T-H motif" evidence="2">
    <location>
        <begin position="47"/>
        <end position="66"/>
    </location>
</feature>
<evidence type="ECO:0000256" key="1">
    <source>
        <dbReference type="ARBA" id="ARBA00023125"/>
    </source>
</evidence>
<reference evidence="4 5" key="1">
    <citation type="submission" date="2016-10" db="EMBL/GenBank/DDBJ databases">
        <authorList>
            <person name="de Groot N.N."/>
        </authorList>
    </citation>
    <scope>NUCLEOTIDE SEQUENCE [LARGE SCALE GENOMIC DNA]</scope>
    <source>
        <strain evidence="4 5">DSM 19803</strain>
    </source>
</reference>
<keyword evidence="1 2" id="KW-0238">DNA-binding</keyword>
<evidence type="ECO:0000313" key="4">
    <source>
        <dbReference type="EMBL" id="SDG49257.1"/>
    </source>
</evidence>